<keyword evidence="1" id="KW-0812">Transmembrane</keyword>
<reference evidence="2 3" key="1">
    <citation type="submission" date="2020-01" db="EMBL/GenBank/DDBJ databases">
        <title>Identification and distribution of gene clusters putatively required for synthesis of sphingolipid metabolism inhibitors in phylogenetically diverse species of the filamentous fungus Fusarium.</title>
        <authorList>
            <person name="Kim H.-S."/>
            <person name="Busman M."/>
            <person name="Brown D.W."/>
            <person name="Divon H."/>
            <person name="Uhlig S."/>
            <person name="Proctor R.H."/>
        </authorList>
    </citation>
    <scope>NUCLEOTIDE SEQUENCE [LARGE SCALE GENOMIC DNA]</scope>
    <source>
        <strain evidence="2 3">NRRL 20459</strain>
    </source>
</reference>
<name>A0A8H4PE06_9HYPO</name>
<dbReference type="AlphaFoldDB" id="A0A8H4PE06"/>
<dbReference type="EMBL" id="JAADYS010000943">
    <property type="protein sequence ID" value="KAF4466006.1"/>
    <property type="molecule type" value="Genomic_DNA"/>
</dbReference>
<keyword evidence="3" id="KW-1185">Reference proteome</keyword>
<proteinExistence type="predicted"/>
<sequence>MVQYTHFPPFSHLLWPAVRRAVEEPAISDADRTVNIVVFCIAAFGFFIACVILPVWAIMKFCKKCKRARNRDVEEGTEMQ</sequence>
<gene>
    <name evidence="2" type="ORF">FALBO_7141</name>
</gene>
<protein>
    <submittedName>
        <fullName evidence="2">Uncharacterized protein</fullName>
    </submittedName>
</protein>
<organism evidence="2 3">
    <name type="scientific">Fusarium albosuccineum</name>
    <dbReference type="NCBI Taxonomy" id="1237068"/>
    <lineage>
        <taxon>Eukaryota</taxon>
        <taxon>Fungi</taxon>
        <taxon>Dikarya</taxon>
        <taxon>Ascomycota</taxon>
        <taxon>Pezizomycotina</taxon>
        <taxon>Sordariomycetes</taxon>
        <taxon>Hypocreomycetidae</taxon>
        <taxon>Hypocreales</taxon>
        <taxon>Nectriaceae</taxon>
        <taxon>Fusarium</taxon>
        <taxon>Fusarium decemcellulare species complex</taxon>
    </lineage>
</organism>
<keyword evidence="1" id="KW-0472">Membrane</keyword>
<evidence type="ECO:0000256" key="1">
    <source>
        <dbReference type="SAM" id="Phobius"/>
    </source>
</evidence>
<accession>A0A8H4PE06</accession>
<evidence type="ECO:0000313" key="2">
    <source>
        <dbReference type="EMBL" id="KAF4466006.1"/>
    </source>
</evidence>
<dbReference type="Proteomes" id="UP000554235">
    <property type="component" value="Unassembled WGS sequence"/>
</dbReference>
<comment type="caution">
    <text evidence="2">The sequence shown here is derived from an EMBL/GenBank/DDBJ whole genome shotgun (WGS) entry which is preliminary data.</text>
</comment>
<feature type="transmembrane region" description="Helical" evidence="1">
    <location>
        <begin position="36"/>
        <end position="59"/>
    </location>
</feature>
<evidence type="ECO:0000313" key="3">
    <source>
        <dbReference type="Proteomes" id="UP000554235"/>
    </source>
</evidence>
<keyword evidence="1" id="KW-1133">Transmembrane helix</keyword>